<keyword evidence="2" id="KW-1185">Reference proteome</keyword>
<evidence type="ECO:0000313" key="3">
    <source>
        <dbReference type="WBParaSite" id="TTAC_0000487801-mRNA-1"/>
    </source>
</evidence>
<proteinExistence type="predicted"/>
<dbReference type="EMBL" id="UYWX01005531">
    <property type="protein sequence ID" value="VDM25790.1"/>
    <property type="molecule type" value="Genomic_DNA"/>
</dbReference>
<dbReference type="Proteomes" id="UP000274429">
    <property type="component" value="Unassembled WGS sequence"/>
</dbReference>
<dbReference type="WBParaSite" id="TTAC_0000487801-mRNA-1">
    <property type="protein sequence ID" value="TTAC_0000487801-mRNA-1"/>
    <property type="gene ID" value="TTAC_0000487801"/>
</dbReference>
<sequence>MLVTTLHSPANITHRCLNMSASGCVKPGSTISVPIHVAMSVATTNRSFGQALPGWAAPCINVMVSIPNGLIHNTSPSVSTSLREMKVIKDRMNSGLAATGVPRDARVGATNVRKTLPWRIYTPHRCCKMPTTDLFLYVCHPNPSAKLSSCNWQPLRLLS</sequence>
<reference evidence="3" key="1">
    <citation type="submission" date="2017-02" db="UniProtKB">
        <authorList>
            <consortium name="WormBaseParasite"/>
        </authorList>
    </citation>
    <scope>IDENTIFICATION</scope>
</reference>
<organism evidence="3">
    <name type="scientific">Hydatigena taeniaeformis</name>
    <name type="common">Feline tapeworm</name>
    <name type="synonym">Taenia taeniaeformis</name>
    <dbReference type="NCBI Taxonomy" id="6205"/>
    <lineage>
        <taxon>Eukaryota</taxon>
        <taxon>Metazoa</taxon>
        <taxon>Spiralia</taxon>
        <taxon>Lophotrochozoa</taxon>
        <taxon>Platyhelminthes</taxon>
        <taxon>Cestoda</taxon>
        <taxon>Eucestoda</taxon>
        <taxon>Cyclophyllidea</taxon>
        <taxon>Taeniidae</taxon>
        <taxon>Hydatigera</taxon>
    </lineage>
</organism>
<dbReference type="AlphaFoldDB" id="A0A0R3WVT8"/>
<reference evidence="1 2" key="2">
    <citation type="submission" date="2018-11" db="EMBL/GenBank/DDBJ databases">
        <authorList>
            <consortium name="Pathogen Informatics"/>
        </authorList>
    </citation>
    <scope>NUCLEOTIDE SEQUENCE [LARGE SCALE GENOMIC DNA]</scope>
</reference>
<evidence type="ECO:0000313" key="1">
    <source>
        <dbReference type="EMBL" id="VDM25790.1"/>
    </source>
</evidence>
<gene>
    <name evidence="1" type="ORF">TTAC_LOCUS4867</name>
</gene>
<evidence type="ECO:0000313" key="2">
    <source>
        <dbReference type="Proteomes" id="UP000274429"/>
    </source>
</evidence>
<accession>A0A0R3WVT8</accession>
<name>A0A0R3WVT8_HYDTA</name>
<protein>
    <submittedName>
        <fullName evidence="1 3">Uncharacterized protein</fullName>
    </submittedName>
</protein>